<dbReference type="InterPro" id="IPR011009">
    <property type="entry name" value="Kinase-like_dom_sf"/>
</dbReference>
<keyword evidence="9" id="KW-0378">Hydrolase</keyword>
<dbReference type="CDD" id="cd00051">
    <property type="entry name" value="EFh"/>
    <property type="match status" value="1"/>
</dbReference>
<dbReference type="PROSITE" id="PS50222">
    <property type="entry name" value="EF_HAND_2"/>
    <property type="match status" value="5"/>
</dbReference>
<feature type="domain" description="EF-hand" evidence="8">
    <location>
        <begin position="252"/>
        <end position="287"/>
    </location>
</feature>
<dbReference type="InterPro" id="IPR018247">
    <property type="entry name" value="EF_Hand_1_Ca_BS"/>
</dbReference>
<name>G0QR25_ICHMU</name>
<dbReference type="PROSITE" id="PS50011">
    <property type="entry name" value="PROTEIN_KINASE_DOM"/>
    <property type="match status" value="1"/>
</dbReference>
<dbReference type="PROSITE" id="PS00018">
    <property type="entry name" value="EF_HAND_1"/>
    <property type="match status" value="4"/>
</dbReference>
<dbReference type="GO" id="GO:0004198">
    <property type="term" value="F:calcium-dependent cysteine-type endopeptidase activity"/>
    <property type="evidence" value="ECO:0007669"/>
    <property type="project" value="UniProtKB-EC"/>
</dbReference>
<dbReference type="InterPro" id="IPR008271">
    <property type="entry name" value="Ser/Thr_kinase_AS"/>
</dbReference>
<dbReference type="GO" id="GO:0000045">
    <property type="term" value="P:autophagosome assembly"/>
    <property type="evidence" value="ECO:0007669"/>
    <property type="project" value="TreeGrafter"/>
</dbReference>
<dbReference type="GO" id="GO:0016020">
    <property type="term" value="C:membrane"/>
    <property type="evidence" value="ECO:0007669"/>
    <property type="project" value="TreeGrafter"/>
</dbReference>
<dbReference type="InterPro" id="IPR011992">
    <property type="entry name" value="EF-hand-dom_pair"/>
</dbReference>
<dbReference type="GO" id="GO:0004674">
    <property type="term" value="F:protein serine/threonine kinase activity"/>
    <property type="evidence" value="ECO:0007669"/>
    <property type="project" value="UniProtKB-EC"/>
</dbReference>
<dbReference type="GeneID" id="14908486"/>
<keyword evidence="2" id="KW-0547">Nucleotide-binding</keyword>
<keyword evidence="1 9" id="KW-0808">Transferase</keyword>
<dbReference type="EC" id="2.7.11.1" evidence="9"/>
<evidence type="ECO:0000256" key="3">
    <source>
        <dbReference type="ARBA" id="ARBA00022777"/>
    </source>
</evidence>
<protein>
    <submittedName>
        <fullName evidence="9">Protein kinase domain protein</fullName>
        <ecNumber evidence="9">2.7.11.1</ecNumber>
        <ecNumber evidence="9">3.4.22.54</ecNumber>
    </submittedName>
</protein>
<dbReference type="AlphaFoldDB" id="G0QR25"/>
<dbReference type="SMART" id="SM00220">
    <property type="entry name" value="S_TKc"/>
    <property type="match status" value="1"/>
</dbReference>
<dbReference type="GO" id="GO:0010506">
    <property type="term" value="P:regulation of autophagy"/>
    <property type="evidence" value="ECO:0007669"/>
    <property type="project" value="InterPro"/>
</dbReference>
<dbReference type="eggNOG" id="KOG0032">
    <property type="taxonomic scope" value="Eukaryota"/>
</dbReference>
<accession>G0QR25</accession>
<dbReference type="PANTHER" id="PTHR24348:SF22">
    <property type="entry name" value="NON-SPECIFIC SERINE_THREONINE PROTEIN KINASE"/>
    <property type="match status" value="1"/>
</dbReference>
<keyword evidence="3 9" id="KW-0418">Kinase</keyword>
<proteinExistence type="inferred from homology"/>
<keyword evidence="5" id="KW-0067">ATP-binding</keyword>
<evidence type="ECO:0000256" key="6">
    <source>
        <dbReference type="ARBA" id="ARBA00024334"/>
    </source>
</evidence>
<feature type="domain" description="EF-hand" evidence="8">
    <location>
        <begin position="381"/>
        <end position="416"/>
    </location>
</feature>
<dbReference type="InParanoid" id="G0QR25"/>
<dbReference type="InterPro" id="IPR002048">
    <property type="entry name" value="EF_hand_dom"/>
</dbReference>
<dbReference type="Pfam" id="PF13499">
    <property type="entry name" value="EF-hand_7"/>
    <property type="match status" value="2"/>
</dbReference>
<dbReference type="GO" id="GO:0005829">
    <property type="term" value="C:cytosol"/>
    <property type="evidence" value="ECO:0007669"/>
    <property type="project" value="TreeGrafter"/>
</dbReference>
<evidence type="ECO:0000256" key="4">
    <source>
        <dbReference type="ARBA" id="ARBA00022837"/>
    </source>
</evidence>
<dbReference type="Proteomes" id="UP000008983">
    <property type="component" value="Unassembled WGS sequence"/>
</dbReference>
<dbReference type="PANTHER" id="PTHR24348">
    <property type="entry name" value="SERINE/THREONINE-PROTEIN KINASE UNC-51-RELATED"/>
    <property type="match status" value="1"/>
</dbReference>
<feature type="domain" description="EF-hand" evidence="8">
    <location>
        <begin position="162"/>
        <end position="197"/>
    </location>
</feature>
<dbReference type="GO" id="GO:0000407">
    <property type="term" value="C:phagophore assembly site"/>
    <property type="evidence" value="ECO:0007669"/>
    <property type="project" value="TreeGrafter"/>
</dbReference>
<evidence type="ECO:0000313" key="10">
    <source>
        <dbReference type="Proteomes" id="UP000008983"/>
    </source>
</evidence>
<dbReference type="InterPro" id="IPR045269">
    <property type="entry name" value="Atg1-like"/>
</dbReference>
<dbReference type="GO" id="GO:0005524">
    <property type="term" value="F:ATP binding"/>
    <property type="evidence" value="ECO:0007669"/>
    <property type="project" value="UniProtKB-KW"/>
</dbReference>
<dbReference type="Gene3D" id="1.10.510.10">
    <property type="entry name" value="Transferase(Phosphotransferase) domain 1"/>
    <property type="match status" value="1"/>
</dbReference>
<evidence type="ECO:0000313" key="9">
    <source>
        <dbReference type="EMBL" id="EGR32326.1"/>
    </source>
</evidence>
<dbReference type="SUPFAM" id="SSF47473">
    <property type="entry name" value="EF-hand"/>
    <property type="match status" value="2"/>
</dbReference>
<evidence type="ECO:0000256" key="2">
    <source>
        <dbReference type="ARBA" id="ARBA00022741"/>
    </source>
</evidence>
<dbReference type="RefSeq" id="XP_004035812.1">
    <property type="nucleotide sequence ID" value="XM_004035764.1"/>
</dbReference>
<reference evidence="9 10" key="1">
    <citation type="submission" date="2011-07" db="EMBL/GenBank/DDBJ databases">
        <authorList>
            <person name="Coyne R."/>
            <person name="Brami D."/>
            <person name="Johnson J."/>
            <person name="Hostetler J."/>
            <person name="Hannick L."/>
            <person name="Clark T."/>
            <person name="Cassidy-Hanley D."/>
            <person name="Inman J."/>
        </authorList>
    </citation>
    <scope>NUCLEOTIDE SEQUENCE [LARGE SCALE GENOMIC DNA]</scope>
    <source>
        <strain evidence="9 10">G5</strain>
    </source>
</reference>
<gene>
    <name evidence="9" type="ORF">IMG5_087890</name>
</gene>
<dbReference type="OrthoDB" id="186625at2759"/>
<evidence type="ECO:0000256" key="1">
    <source>
        <dbReference type="ARBA" id="ARBA00022679"/>
    </source>
</evidence>
<dbReference type="PROSITE" id="PS00108">
    <property type="entry name" value="PROTEIN_KINASE_ST"/>
    <property type="match status" value="1"/>
</dbReference>
<sequence length="426" mass="49603">MKGFQELISKGYIHRDIKPQNCLIKNNIFKIADFGFATKADLKGRKLLKDCVGTPLYMAPQLLENSSYTAKSDLWSIGMMFYEMIFGKTSPLRFPYDKPIGIQTKNFLVRCLTIDEKKRIGWDEIFQHSILKMESGKVEVPEVVLDMKSKLILRSMQKIVQMNNLNINNIFNKYDVDGGGSLDENEFFYLLRMIDKRISEDESNYVFNVVDSSKDKKVTLQEFSTIFCNYDFSDIEDRVGNIITDLREIIKANGLKLKQMFVNFDTDQYGTLDKLEFENLIKIVAPALKNDEIDQCFDQFDINKDGNISFDEFVKALTVQEEGNNDLSVQKAKKIIGELRKTCKQNNIDTHIIFNNITKKKEPFLDVGQFEKLIKIIDKNISSEDLKNAFSLFDVNNDGKIDYNEFNQIHIFELFYRQYQILYQYS</sequence>
<evidence type="ECO:0000259" key="7">
    <source>
        <dbReference type="PROSITE" id="PS50011"/>
    </source>
</evidence>
<keyword evidence="4" id="KW-0106">Calcium</keyword>
<comment type="similarity">
    <text evidence="6">Belongs to the protein kinase superfamily. Ser/Thr protein kinase family. CDPK subfamily.</text>
</comment>
<dbReference type="InterPro" id="IPR000719">
    <property type="entry name" value="Prot_kinase_dom"/>
</dbReference>
<keyword evidence="10" id="KW-1185">Reference proteome</keyword>
<dbReference type="EMBL" id="GL983717">
    <property type="protein sequence ID" value="EGR32326.1"/>
    <property type="molecule type" value="Genomic_DNA"/>
</dbReference>
<dbReference type="SUPFAM" id="SSF56112">
    <property type="entry name" value="Protein kinase-like (PK-like)"/>
    <property type="match status" value="1"/>
</dbReference>
<organism evidence="9 10">
    <name type="scientific">Ichthyophthirius multifiliis</name>
    <name type="common">White spot disease agent</name>
    <name type="synonym">Ich</name>
    <dbReference type="NCBI Taxonomy" id="5932"/>
    <lineage>
        <taxon>Eukaryota</taxon>
        <taxon>Sar</taxon>
        <taxon>Alveolata</taxon>
        <taxon>Ciliophora</taxon>
        <taxon>Intramacronucleata</taxon>
        <taxon>Oligohymenophorea</taxon>
        <taxon>Hymenostomatida</taxon>
        <taxon>Ophryoglenina</taxon>
        <taxon>Ichthyophthirius</taxon>
    </lineage>
</organism>
<dbReference type="GO" id="GO:0005509">
    <property type="term" value="F:calcium ion binding"/>
    <property type="evidence" value="ECO:0007669"/>
    <property type="project" value="InterPro"/>
</dbReference>
<dbReference type="SMART" id="SM00054">
    <property type="entry name" value="EFh"/>
    <property type="match status" value="5"/>
</dbReference>
<evidence type="ECO:0000259" key="8">
    <source>
        <dbReference type="PROSITE" id="PS50222"/>
    </source>
</evidence>
<evidence type="ECO:0000256" key="5">
    <source>
        <dbReference type="ARBA" id="ARBA00022840"/>
    </source>
</evidence>
<dbReference type="STRING" id="857967.G0QR25"/>
<feature type="domain" description="Protein kinase" evidence="7">
    <location>
        <begin position="1"/>
        <end position="131"/>
    </location>
</feature>
<feature type="domain" description="EF-hand" evidence="8">
    <location>
        <begin position="288"/>
        <end position="323"/>
    </location>
</feature>
<dbReference type="Pfam" id="PF00069">
    <property type="entry name" value="Pkinase"/>
    <property type="match status" value="1"/>
</dbReference>
<dbReference type="Pfam" id="PF00036">
    <property type="entry name" value="EF-hand_1"/>
    <property type="match status" value="1"/>
</dbReference>
<feature type="domain" description="EF-hand" evidence="8">
    <location>
        <begin position="198"/>
        <end position="233"/>
    </location>
</feature>
<dbReference type="EC" id="3.4.22.54" evidence="9"/>
<dbReference type="Gene3D" id="1.10.238.10">
    <property type="entry name" value="EF-hand"/>
    <property type="match status" value="3"/>
</dbReference>
<dbReference type="GO" id="GO:0005776">
    <property type="term" value="C:autophagosome"/>
    <property type="evidence" value="ECO:0007669"/>
    <property type="project" value="TreeGrafter"/>
</dbReference>